<organism evidence="4 5">
    <name type="scientific">Pararcticibacter amylolyticus</name>
    <dbReference type="NCBI Taxonomy" id="2173175"/>
    <lineage>
        <taxon>Bacteria</taxon>
        <taxon>Pseudomonadati</taxon>
        <taxon>Bacteroidota</taxon>
        <taxon>Sphingobacteriia</taxon>
        <taxon>Sphingobacteriales</taxon>
        <taxon>Sphingobacteriaceae</taxon>
        <taxon>Pararcticibacter</taxon>
    </lineage>
</organism>
<proteinExistence type="predicted"/>
<protein>
    <submittedName>
        <fullName evidence="4">TetR/AcrR family transcriptional regulator</fullName>
    </submittedName>
</protein>
<dbReference type="InterPro" id="IPR036271">
    <property type="entry name" value="Tet_transcr_reg_TetR-rel_C_sf"/>
</dbReference>
<accession>A0A2U2PJ02</accession>
<dbReference type="SUPFAM" id="SSF48498">
    <property type="entry name" value="Tetracyclin repressor-like, C-terminal domain"/>
    <property type="match status" value="1"/>
</dbReference>
<dbReference type="PROSITE" id="PS50977">
    <property type="entry name" value="HTH_TETR_2"/>
    <property type="match status" value="1"/>
</dbReference>
<keyword evidence="1 2" id="KW-0238">DNA-binding</keyword>
<evidence type="ECO:0000256" key="2">
    <source>
        <dbReference type="PROSITE-ProRule" id="PRU00335"/>
    </source>
</evidence>
<dbReference type="PANTHER" id="PTHR43479">
    <property type="entry name" value="ACREF/ENVCD OPERON REPRESSOR-RELATED"/>
    <property type="match status" value="1"/>
</dbReference>
<dbReference type="SUPFAM" id="SSF46689">
    <property type="entry name" value="Homeodomain-like"/>
    <property type="match status" value="1"/>
</dbReference>
<dbReference type="GO" id="GO:0003677">
    <property type="term" value="F:DNA binding"/>
    <property type="evidence" value="ECO:0007669"/>
    <property type="project" value="UniProtKB-UniRule"/>
</dbReference>
<reference evidence="4 5" key="1">
    <citation type="submission" date="2018-04" db="EMBL/GenBank/DDBJ databases">
        <title>Pedobacter chongqingensis sp. nov., isolated from a rottenly hemp rope.</title>
        <authorList>
            <person name="Cai Y."/>
        </authorList>
    </citation>
    <scope>NUCLEOTIDE SEQUENCE [LARGE SCALE GENOMIC DNA]</scope>
    <source>
        <strain evidence="4 5">FJ4-8</strain>
    </source>
</reference>
<dbReference type="EMBL" id="QEAS01000004">
    <property type="protein sequence ID" value="PWG81386.1"/>
    <property type="molecule type" value="Genomic_DNA"/>
</dbReference>
<dbReference type="OrthoDB" id="881297at2"/>
<dbReference type="Gene3D" id="1.10.357.10">
    <property type="entry name" value="Tetracycline Repressor, domain 2"/>
    <property type="match status" value="1"/>
</dbReference>
<dbReference type="InterPro" id="IPR009057">
    <property type="entry name" value="Homeodomain-like_sf"/>
</dbReference>
<dbReference type="InterPro" id="IPR050624">
    <property type="entry name" value="HTH-type_Tx_Regulator"/>
</dbReference>
<evidence type="ECO:0000256" key="1">
    <source>
        <dbReference type="ARBA" id="ARBA00023125"/>
    </source>
</evidence>
<keyword evidence="5" id="KW-1185">Reference proteome</keyword>
<dbReference type="Proteomes" id="UP000245647">
    <property type="component" value="Unassembled WGS sequence"/>
</dbReference>
<evidence type="ECO:0000259" key="3">
    <source>
        <dbReference type="PROSITE" id="PS50977"/>
    </source>
</evidence>
<dbReference type="InterPro" id="IPR001647">
    <property type="entry name" value="HTH_TetR"/>
</dbReference>
<dbReference type="AlphaFoldDB" id="A0A2U2PJ02"/>
<dbReference type="PRINTS" id="PR00455">
    <property type="entry name" value="HTHTETR"/>
</dbReference>
<sequence>MEDSREHILKTAYQLFLQKSYKDVTFKELMEKTGFSKGAFYHYFQSKEHIFEAIIDDYLSRYGSINFAGLSQNSLRGFIDDYLKAIRLSREALSATASGVSDKNNHYLLLFEAIRIIPGFTDKIINHQQKEMAAWMSIISSAKQKKEIKSSVKDGELARLFISSSDGVMLHRIMTGQALKPETEIEEVWNNLYVILKG</sequence>
<dbReference type="PANTHER" id="PTHR43479:SF11">
    <property type="entry name" value="ACREF_ENVCD OPERON REPRESSOR-RELATED"/>
    <property type="match status" value="1"/>
</dbReference>
<dbReference type="Pfam" id="PF00440">
    <property type="entry name" value="TetR_N"/>
    <property type="match status" value="1"/>
</dbReference>
<feature type="domain" description="HTH tetR-type" evidence="3">
    <location>
        <begin position="2"/>
        <end position="62"/>
    </location>
</feature>
<evidence type="ECO:0000313" key="5">
    <source>
        <dbReference type="Proteomes" id="UP000245647"/>
    </source>
</evidence>
<comment type="caution">
    <text evidence="4">The sequence shown here is derived from an EMBL/GenBank/DDBJ whole genome shotgun (WGS) entry which is preliminary data.</text>
</comment>
<gene>
    <name evidence="4" type="ORF">DDR33_05970</name>
</gene>
<name>A0A2U2PJ02_9SPHI</name>
<evidence type="ECO:0000313" key="4">
    <source>
        <dbReference type="EMBL" id="PWG81386.1"/>
    </source>
</evidence>
<feature type="DNA-binding region" description="H-T-H motif" evidence="2">
    <location>
        <begin position="25"/>
        <end position="44"/>
    </location>
</feature>
<dbReference type="RefSeq" id="WP_109414870.1">
    <property type="nucleotide sequence ID" value="NZ_QEAS01000004.1"/>
</dbReference>